<dbReference type="Pfam" id="PF07690">
    <property type="entry name" value="MFS_1"/>
    <property type="match status" value="1"/>
</dbReference>
<dbReference type="Gene3D" id="1.20.1250.20">
    <property type="entry name" value="MFS general substrate transporter like domains"/>
    <property type="match status" value="2"/>
</dbReference>
<keyword evidence="2 6" id="KW-0812">Transmembrane</keyword>
<keyword evidence="3 6" id="KW-1133">Transmembrane helix</keyword>
<dbReference type="SUPFAM" id="SSF103473">
    <property type="entry name" value="MFS general substrate transporter"/>
    <property type="match status" value="1"/>
</dbReference>
<feature type="transmembrane region" description="Helical" evidence="6">
    <location>
        <begin position="54"/>
        <end position="73"/>
    </location>
</feature>
<name>A0ABW5GLE7_9PSEU</name>
<organism evidence="8 9">
    <name type="scientific">Amycolatopsis samaneae</name>
    <dbReference type="NCBI Taxonomy" id="664691"/>
    <lineage>
        <taxon>Bacteria</taxon>
        <taxon>Bacillati</taxon>
        <taxon>Actinomycetota</taxon>
        <taxon>Actinomycetes</taxon>
        <taxon>Pseudonocardiales</taxon>
        <taxon>Pseudonocardiaceae</taxon>
        <taxon>Amycolatopsis</taxon>
    </lineage>
</organism>
<feature type="domain" description="Major facilitator superfamily (MFS) profile" evidence="7">
    <location>
        <begin position="19"/>
        <end position="425"/>
    </location>
</feature>
<feature type="region of interest" description="Disordered" evidence="5">
    <location>
        <begin position="427"/>
        <end position="447"/>
    </location>
</feature>
<accession>A0ABW5GLE7</accession>
<feature type="transmembrane region" description="Helical" evidence="6">
    <location>
        <begin position="171"/>
        <end position="193"/>
    </location>
</feature>
<feature type="transmembrane region" description="Helical" evidence="6">
    <location>
        <begin position="110"/>
        <end position="131"/>
    </location>
</feature>
<evidence type="ECO:0000259" key="7">
    <source>
        <dbReference type="PROSITE" id="PS50850"/>
    </source>
</evidence>
<dbReference type="PANTHER" id="PTHR42718:SF42">
    <property type="entry name" value="EXPORT PROTEIN"/>
    <property type="match status" value="1"/>
</dbReference>
<feature type="transmembrane region" description="Helical" evidence="6">
    <location>
        <begin position="20"/>
        <end position="42"/>
    </location>
</feature>
<dbReference type="Proteomes" id="UP001597419">
    <property type="component" value="Unassembled WGS sequence"/>
</dbReference>
<evidence type="ECO:0000313" key="8">
    <source>
        <dbReference type="EMBL" id="MFD2461701.1"/>
    </source>
</evidence>
<sequence length="447" mass="44926">MTYSDSFRKSAPARRPGWTLLAVSLGGAMVGLDGTALTIAGPEIGRSTGASLSGLQWITTAYLLALALALFPAGRLADRFGRRAVFLAGVAGFGVVSVLIALTSTAATLIALRALQGVCGAMLQPAALALLRMAFPPHRLELALGVWGGASAASIAAGPIVAGLLVRWAGWQAVFLVNAPIAVLTTLLTLATVAESRADAGRARAADLLRAPGVAVGAALTVLSYFSLFGLLFFLTLYLQNVRGLGPVDAGLWLLPVTVVVVLSAPLGGALTARFGPRRPAIWGFVLVAVGMLGFTLLDVDTGWTDALPASLVLGLGTGVALIASTQVIVAGAPLALTGLASALQQVATQLGGVAGIVVLGAVMSWRAKAVLPDEAVTQGLVPPGADPGKAHLAFLSGFAATAAVASVVVIAGAVVAVRIRSGRAVPEPAGPPDLASDVDGEGGDQQ</sequence>
<protein>
    <submittedName>
        <fullName evidence="8">MFS transporter</fullName>
    </submittedName>
</protein>
<evidence type="ECO:0000256" key="4">
    <source>
        <dbReference type="ARBA" id="ARBA00023136"/>
    </source>
</evidence>
<evidence type="ECO:0000256" key="6">
    <source>
        <dbReference type="SAM" id="Phobius"/>
    </source>
</evidence>
<feature type="transmembrane region" description="Helical" evidence="6">
    <location>
        <begin position="393"/>
        <end position="418"/>
    </location>
</feature>
<evidence type="ECO:0000256" key="5">
    <source>
        <dbReference type="SAM" id="MobiDB-lite"/>
    </source>
</evidence>
<dbReference type="InterPro" id="IPR036259">
    <property type="entry name" value="MFS_trans_sf"/>
</dbReference>
<dbReference type="PROSITE" id="PS00216">
    <property type="entry name" value="SUGAR_TRANSPORT_1"/>
    <property type="match status" value="1"/>
</dbReference>
<dbReference type="InterPro" id="IPR005829">
    <property type="entry name" value="Sugar_transporter_CS"/>
</dbReference>
<comment type="caution">
    <text evidence="8">The sequence shown here is derived from an EMBL/GenBank/DDBJ whole genome shotgun (WGS) entry which is preliminary data.</text>
</comment>
<dbReference type="EMBL" id="JBHUKU010000014">
    <property type="protein sequence ID" value="MFD2461701.1"/>
    <property type="molecule type" value="Genomic_DNA"/>
</dbReference>
<feature type="transmembrane region" description="Helical" evidence="6">
    <location>
        <begin position="251"/>
        <end position="273"/>
    </location>
</feature>
<keyword evidence="9" id="KW-1185">Reference proteome</keyword>
<evidence type="ECO:0000313" key="9">
    <source>
        <dbReference type="Proteomes" id="UP001597419"/>
    </source>
</evidence>
<feature type="transmembrane region" description="Helical" evidence="6">
    <location>
        <begin position="347"/>
        <end position="366"/>
    </location>
</feature>
<feature type="transmembrane region" description="Helical" evidence="6">
    <location>
        <begin position="280"/>
        <end position="298"/>
    </location>
</feature>
<reference evidence="9" key="1">
    <citation type="journal article" date="2019" name="Int. J. Syst. Evol. Microbiol.">
        <title>The Global Catalogue of Microorganisms (GCM) 10K type strain sequencing project: providing services to taxonomists for standard genome sequencing and annotation.</title>
        <authorList>
            <consortium name="The Broad Institute Genomics Platform"/>
            <consortium name="The Broad Institute Genome Sequencing Center for Infectious Disease"/>
            <person name="Wu L."/>
            <person name="Ma J."/>
        </authorList>
    </citation>
    <scope>NUCLEOTIDE SEQUENCE [LARGE SCALE GENOMIC DNA]</scope>
    <source>
        <strain evidence="9">CGMCC 4.7643</strain>
    </source>
</reference>
<dbReference type="InterPro" id="IPR020846">
    <property type="entry name" value="MFS_dom"/>
</dbReference>
<dbReference type="PANTHER" id="PTHR42718">
    <property type="entry name" value="MAJOR FACILITATOR SUPERFAMILY MULTIDRUG TRANSPORTER MFSC"/>
    <property type="match status" value="1"/>
</dbReference>
<dbReference type="InterPro" id="IPR011701">
    <property type="entry name" value="MFS"/>
</dbReference>
<evidence type="ECO:0000256" key="2">
    <source>
        <dbReference type="ARBA" id="ARBA00022692"/>
    </source>
</evidence>
<dbReference type="CDD" id="cd17321">
    <property type="entry name" value="MFS_MMR_MDR_like"/>
    <property type="match status" value="1"/>
</dbReference>
<keyword evidence="4 6" id="KW-0472">Membrane</keyword>
<gene>
    <name evidence="8" type="ORF">ACFSYJ_24050</name>
</gene>
<dbReference type="PROSITE" id="PS50850">
    <property type="entry name" value="MFS"/>
    <property type="match status" value="1"/>
</dbReference>
<feature type="transmembrane region" description="Helical" evidence="6">
    <location>
        <begin position="214"/>
        <end position="239"/>
    </location>
</feature>
<evidence type="ECO:0000256" key="1">
    <source>
        <dbReference type="ARBA" id="ARBA00004651"/>
    </source>
</evidence>
<feature type="transmembrane region" description="Helical" evidence="6">
    <location>
        <begin position="85"/>
        <end position="104"/>
    </location>
</feature>
<comment type="subcellular location">
    <subcellularLocation>
        <location evidence="1">Cell membrane</location>
        <topology evidence="1">Multi-pass membrane protein</topology>
    </subcellularLocation>
</comment>
<feature type="transmembrane region" description="Helical" evidence="6">
    <location>
        <begin position="310"/>
        <end position="335"/>
    </location>
</feature>
<evidence type="ECO:0000256" key="3">
    <source>
        <dbReference type="ARBA" id="ARBA00022989"/>
    </source>
</evidence>
<dbReference type="RefSeq" id="WP_345390417.1">
    <property type="nucleotide sequence ID" value="NZ_BAABHG010000004.1"/>
</dbReference>
<proteinExistence type="predicted"/>
<feature type="transmembrane region" description="Helical" evidence="6">
    <location>
        <begin position="143"/>
        <end position="165"/>
    </location>
</feature>
<feature type="compositionally biased region" description="Acidic residues" evidence="5">
    <location>
        <begin position="437"/>
        <end position="447"/>
    </location>
</feature>